<keyword evidence="3" id="KW-1185">Reference proteome</keyword>
<evidence type="ECO:0000313" key="3">
    <source>
        <dbReference type="Proteomes" id="UP000759537"/>
    </source>
</evidence>
<feature type="compositionally biased region" description="Basic and acidic residues" evidence="1">
    <location>
        <begin position="192"/>
        <end position="297"/>
    </location>
</feature>
<feature type="compositionally biased region" description="Polar residues" evidence="1">
    <location>
        <begin position="170"/>
        <end position="182"/>
    </location>
</feature>
<accession>A0A9P5MTR2</accession>
<feature type="compositionally biased region" description="Basic and acidic residues" evidence="1">
    <location>
        <begin position="34"/>
        <end position="50"/>
    </location>
</feature>
<reference evidence="2" key="2">
    <citation type="journal article" date="2020" name="Nat. Commun.">
        <title>Large-scale genome sequencing of mycorrhizal fungi provides insights into the early evolution of symbiotic traits.</title>
        <authorList>
            <person name="Miyauchi S."/>
            <person name="Kiss E."/>
            <person name="Kuo A."/>
            <person name="Drula E."/>
            <person name="Kohler A."/>
            <person name="Sanchez-Garcia M."/>
            <person name="Morin E."/>
            <person name="Andreopoulos B."/>
            <person name="Barry K.W."/>
            <person name="Bonito G."/>
            <person name="Buee M."/>
            <person name="Carver A."/>
            <person name="Chen C."/>
            <person name="Cichocki N."/>
            <person name="Clum A."/>
            <person name="Culley D."/>
            <person name="Crous P.W."/>
            <person name="Fauchery L."/>
            <person name="Girlanda M."/>
            <person name="Hayes R.D."/>
            <person name="Keri Z."/>
            <person name="LaButti K."/>
            <person name="Lipzen A."/>
            <person name="Lombard V."/>
            <person name="Magnuson J."/>
            <person name="Maillard F."/>
            <person name="Murat C."/>
            <person name="Nolan M."/>
            <person name="Ohm R.A."/>
            <person name="Pangilinan J."/>
            <person name="Pereira M.F."/>
            <person name="Perotto S."/>
            <person name="Peter M."/>
            <person name="Pfister S."/>
            <person name="Riley R."/>
            <person name="Sitrit Y."/>
            <person name="Stielow J.B."/>
            <person name="Szollosi G."/>
            <person name="Zifcakova L."/>
            <person name="Stursova M."/>
            <person name="Spatafora J.W."/>
            <person name="Tedersoo L."/>
            <person name="Vaario L.M."/>
            <person name="Yamada A."/>
            <person name="Yan M."/>
            <person name="Wang P."/>
            <person name="Xu J."/>
            <person name="Bruns T."/>
            <person name="Baldrian P."/>
            <person name="Vilgalys R."/>
            <person name="Dunand C."/>
            <person name="Henrissat B."/>
            <person name="Grigoriev I.V."/>
            <person name="Hibbett D."/>
            <person name="Nagy L.G."/>
            <person name="Martin F.M."/>
        </authorList>
    </citation>
    <scope>NUCLEOTIDE SEQUENCE</scope>
    <source>
        <strain evidence="2">Prilba</strain>
    </source>
</reference>
<feature type="compositionally biased region" description="Polar residues" evidence="1">
    <location>
        <begin position="63"/>
        <end position="82"/>
    </location>
</feature>
<protein>
    <submittedName>
        <fullName evidence="2">Uncharacterized protein</fullName>
    </submittedName>
</protein>
<dbReference type="EMBL" id="WHVB01000011">
    <property type="protein sequence ID" value="KAF8478614.1"/>
    <property type="molecule type" value="Genomic_DNA"/>
</dbReference>
<organism evidence="2 3">
    <name type="scientific">Russula ochroleuca</name>
    <dbReference type="NCBI Taxonomy" id="152965"/>
    <lineage>
        <taxon>Eukaryota</taxon>
        <taxon>Fungi</taxon>
        <taxon>Dikarya</taxon>
        <taxon>Basidiomycota</taxon>
        <taxon>Agaricomycotina</taxon>
        <taxon>Agaricomycetes</taxon>
        <taxon>Russulales</taxon>
        <taxon>Russulaceae</taxon>
        <taxon>Russula</taxon>
    </lineage>
</organism>
<comment type="caution">
    <text evidence="2">The sequence shown here is derived from an EMBL/GenBank/DDBJ whole genome shotgun (WGS) entry which is preliminary data.</text>
</comment>
<name>A0A9P5MTR2_9AGAM</name>
<sequence length="492" mass="55920">MNTNKHWKPNAAESFNQEPDRPRRKLFTSSSHHKTSEVRAAGRDKEDAKRRSNRGYVSDGPLLSSSTPAPTYPTGAQSSATASKAPHNAPTQPPQSHTAYVSQKAPLPTATLPQETHQRHWETPTDPRATSHRTGIAMDKASLMSPDPIRHAEDHHKSSRHRPRRPSTPALESTEPQATSTWPRPPSFLKKVSPEGREREKEWGRSRLKEESKATSKAKDQRRAERPQEQISRDQRERDPRYEEERRHYKEERRREKERQREEQRHDERRHEQRVKDDYSHKTIRDQERRREAKDGHVPVSSMGKDPRLMRVVKDSDESDNSFTRPPGSIRPRRQYPKDQTMTAGVPTVLRQPAYPPPVPEQVPTTQAGNNPTLNHSERQAATLVQPSHATLGASNEKAGTKSQRSSPPQNSTVPYPPGYAVSASDSEHVSRREHRQKIAESARLIERPRTSGAHRASIAHDAVSKPPVAQPVQPTLDKGFHKPEVRHVLVK</sequence>
<dbReference type="Proteomes" id="UP000759537">
    <property type="component" value="Unassembled WGS sequence"/>
</dbReference>
<dbReference type="AlphaFoldDB" id="A0A9P5MTR2"/>
<evidence type="ECO:0000256" key="1">
    <source>
        <dbReference type="SAM" id="MobiDB-lite"/>
    </source>
</evidence>
<evidence type="ECO:0000313" key="2">
    <source>
        <dbReference type="EMBL" id="KAF8478614.1"/>
    </source>
</evidence>
<feature type="compositionally biased region" description="Basic and acidic residues" evidence="1">
    <location>
        <begin position="116"/>
        <end position="125"/>
    </location>
</feature>
<proteinExistence type="predicted"/>
<feature type="compositionally biased region" description="Basic and acidic residues" evidence="1">
    <location>
        <begin position="479"/>
        <end position="492"/>
    </location>
</feature>
<gene>
    <name evidence="2" type="ORF">DFH94DRAFT_63550</name>
</gene>
<feature type="region of interest" description="Disordered" evidence="1">
    <location>
        <begin position="1"/>
        <end position="376"/>
    </location>
</feature>
<feature type="compositionally biased region" description="Polar residues" evidence="1">
    <location>
        <begin position="401"/>
        <end position="414"/>
    </location>
</feature>
<feature type="compositionally biased region" description="Basic and acidic residues" evidence="1">
    <location>
        <begin position="426"/>
        <end position="450"/>
    </location>
</feature>
<reference evidence="2" key="1">
    <citation type="submission" date="2019-10" db="EMBL/GenBank/DDBJ databases">
        <authorList>
            <consortium name="DOE Joint Genome Institute"/>
            <person name="Kuo A."/>
            <person name="Miyauchi S."/>
            <person name="Kiss E."/>
            <person name="Drula E."/>
            <person name="Kohler A."/>
            <person name="Sanchez-Garcia M."/>
            <person name="Andreopoulos B."/>
            <person name="Barry K.W."/>
            <person name="Bonito G."/>
            <person name="Buee M."/>
            <person name="Carver A."/>
            <person name="Chen C."/>
            <person name="Cichocki N."/>
            <person name="Clum A."/>
            <person name="Culley D."/>
            <person name="Crous P.W."/>
            <person name="Fauchery L."/>
            <person name="Girlanda M."/>
            <person name="Hayes R."/>
            <person name="Keri Z."/>
            <person name="LaButti K."/>
            <person name="Lipzen A."/>
            <person name="Lombard V."/>
            <person name="Magnuson J."/>
            <person name="Maillard F."/>
            <person name="Morin E."/>
            <person name="Murat C."/>
            <person name="Nolan M."/>
            <person name="Ohm R."/>
            <person name="Pangilinan J."/>
            <person name="Pereira M."/>
            <person name="Perotto S."/>
            <person name="Peter M."/>
            <person name="Riley R."/>
            <person name="Sitrit Y."/>
            <person name="Stielow B."/>
            <person name="Szollosi G."/>
            <person name="Zifcakova L."/>
            <person name="Stursova M."/>
            <person name="Spatafora J.W."/>
            <person name="Tedersoo L."/>
            <person name="Vaario L.-M."/>
            <person name="Yamada A."/>
            <person name="Yan M."/>
            <person name="Wang P."/>
            <person name="Xu J."/>
            <person name="Bruns T."/>
            <person name="Baldrian P."/>
            <person name="Vilgalys R."/>
            <person name="Henrissat B."/>
            <person name="Grigoriev I.V."/>
            <person name="Hibbett D."/>
            <person name="Nagy L.G."/>
            <person name="Martin F.M."/>
        </authorList>
    </citation>
    <scope>NUCLEOTIDE SEQUENCE</scope>
    <source>
        <strain evidence="2">Prilba</strain>
    </source>
</reference>
<dbReference type="OrthoDB" id="3263465at2759"/>
<feature type="region of interest" description="Disordered" evidence="1">
    <location>
        <begin position="393"/>
        <end position="492"/>
    </location>
</feature>
<feature type="compositionally biased region" description="Basic and acidic residues" evidence="1">
    <location>
        <begin position="305"/>
        <end position="316"/>
    </location>
</feature>